<gene>
    <name evidence="1" type="ORF">F5148DRAFT_750336</name>
</gene>
<name>A0ACC0UEL8_9AGAM</name>
<proteinExistence type="predicted"/>
<keyword evidence="2" id="KW-1185">Reference proteome</keyword>
<protein>
    <submittedName>
        <fullName evidence="1">Uncharacterized protein</fullName>
    </submittedName>
</protein>
<organism evidence="1 2">
    <name type="scientific">Russula earlei</name>
    <dbReference type="NCBI Taxonomy" id="71964"/>
    <lineage>
        <taxon>Eukaryota</taxon>
        <taxon>Fungi</taxon>
        <taxon>Dikarya</taxon>
        <taxon>Basidiomycota</taxon>
        <taxon>Agaricomycotina</taxon>
        <taxon>Agaricomycetes</taxon>
        <taxon>Russulales</taxon>
        <taxon>Russulaceae</taxon>
        <taxon>Russula</taxon>
    </lineage>
</organism>
<comment type="caution">
    <text evidence="1">The sequence shown here is derived from an EMBL/GenBank/DDBJ whole genome shotgun (WGS) entry which is preliminary data.</text>
</comment>
<reference evidence="1" key="1">
    <citation type="submission" date="2021-03" db="EMBL/GenBank/DDBJ databases">
        <title>Evolutionary priming and transition to the ectomycorrhizal habit in an iconic lineage of mushroom-forming fungi: is preadaptation a requirement?</title>
        <authorList>
            <consortium name="DOE Joint Genome Institute"/>
            <person name="Looney B.P."/>
            <person name="Miyauchi S."/>
            <person name="Morin E."/>
            <person name="Drula E."/>
            <person name="Courty P.E."/>
            <person name="Chicoki N."/>
            <person name="Fauchery L."/>
            <person name="Kohler A."/>
            <person name="Kuo A."/>
            <person name="LaButti K."/>
            <person name="Pangilinan J."/>
            <person name="Lipzen A."/>
            <person name="Riley R."/>
            <person name="Andreopoulos W."/>
            <person name="He G."/>
            <person name="Johnson J."/>
            <person name="Barry K.W."/>
            <person name="Grigoriev I.V."/>
            <person name="Nagy L."/>
            <person name="Hibbett D."/>
            <person name="Henrissat B."/>
            <person name="Matheny P.B."/>
            <person name="Labbe J."/>
            <person name="Martin A.F."/>
        </authorList>
    </citation>
    <scope>NUCLEOTIDE SEQUENCE</scope>
    <source>
        <strain evidence="1">BPL698</strain>
    </source>
</reference>
<sequence length="207" mass="23277">MLPLRLAFSVLLSFFLSPLLLVPAAFTISLARLRTRYNMSLTQERAPGLRAMPSGRASTASNDMARMGASTNSSSLERPHGRVRCLEVVAVEEERVSFRLSPSLTLREFPGTTPSLRFSYFVTELRRRRRNLAHLHIIEPRIRGTDDRVLDPDSKESSNLLGAIWEGKAWISKELIWSAWSSTCLQKNIQTIITAKCSILVSCQSSR</sequence>
<accession>A0ACC0UEL8</accession>
<dbReference type="Proteomes" id="UP001207468">
    <property type="component" value="Unassembled WGS sequence"/>
</dbReference>
<evidence type="ECO:0000313" key="1">
    <source>
        <dbReference type="EMBL" id="KAI9509504.1"/>
    </source>
</evidence>
<evidence type="ECO:0000313" key="2">
    <source>
        <dbReference type="Proteomes" id="UP001207468"/>
    </source>
</evidence>
<dbReference type="EMBL" id="JAGFNK010000063">
    <property type="protein sequence ID" value="KAI9509504.1"/>
    <property type="molecule type" value="Genomic_DNA"/>
</dbReference>